<evidence type="ECO:0000313" key="3">
    <source>
        <dbReference type="EMBL" id="KND03807.1"/>
    </source>
</evidence>
<dbReference type="InterPro" id="IPR029058">
    <property type="entry name" value="AB_hydrolase_fold"/>
</dbReference>
<reference evidence="3 4" key="1">
    <citation type="submission" date="2009-08" db="EMBL/GenBank/DDBJ databases">
        <title>The Genome Sequence of Spizellomyces punctatus strain DAOM BR117.</title>
        <authorList>
            <consortium name="The Broad Institute Genome Sequencing Platform"/>
            <person name="Russ C."/>
            <person name="Cuomo C."/>
            <person name="Shea T."/>
            <person name="Young S.K."/>
            <person name="Zeng Q."/>
            <person name="Koehrsen M."/>
            <person name="Haas B."/>
            <person name="Borodovsky M."/>
            <person name="Guigo R."/>
            <person name="Alvarado L."/>
            <person name="Berlin A."/>
            <person name="Bochicchio J."/>
            <person name="Borenstein D."/>
            <person name="Chapman S."/>
            <person name="Chen Z."/>
            <person name="Engels R."/>
            <person name="Freedman E."/>
            <person name="Gellesch M."/>
            <person name="Goldberg J."/>
            <person name="Griggs A."/>
            <person name="Gujja S."/>
            <person name="Heiman D."/>
            <person name="Hepburn T."/>
            <person name="Howarth C."/>
            <person name="Jen D."/>
            <person name="Larson L."/>
            <person name="Lewis B."/>
            <person name="Mehta T."/>
            <person name="Park D."/>
            <person name="Pearson M."/>
            <person name="Roberts A."/>
            <person name="Saif S."/>
            <person name="Shenoy N."/>
            <person name="Sisk P."/>
            <person name="Stolte C."/>
            <person name="Sykes S."/>
            <person name="Thomson T."/>
            <person name="Walk T."/>
            <person name="White J."/>
            <person name="Yandava C."/>
            <person name="Burger G."/>
            <person name="Gray M.W."/>
            <person name="Holland P.W.H."/>
            <person name="King N."/>
            <person name="Lang F.B.F."/>
            <person name="Roger A.J."/>
            <person name="Ruiz-Trillo I."/>
            <person name="Lander E."/>
            <person name="Nusbaum C."/>
        </authorList>
    </citation>
    <scope>NUCLEOTIDE SEQUENCE [LARGE SCALE GENOMIC DNA]</scope>
    <source>
        <strain evidence="3 4">DAOM BR117</strain>
    </source>
</reference>
<feature type="domain" description="Serine aminopeptidase S33" evidence="2">
    <location>
        <begin position="54"/>
        <end position="250"/>
    </location>
</feature>
<evidence type="ECO:0000256" key="1">
    <source>
        <dbReference type="ARBA" id="ARBA00022801"/>
    </source>
</evidence>
<sequence>MSPSSISMANILRLATSVNEHLSYIHIPTASNIGLVLVNGWYSTLNGSRKNNFFANYARRRKLTLTAYDHYAHGLSSGSMDNFTIGTAKKDLLRVLDEVVAPSQRQILIGSSMGYWLSLLAQRQRPEKVAGIVGIGGAPNFTALLLDELAPGQIDHLSHLARTEQRASYQRPSQYDPAGYQVGWSLLQEGQRHYITKGWKVNCPIRLFHGMHDTDMPWTEAIKYVGFLDSRDVTITLIKDGNHRLSREQDLKRVAKELDLLSGYEMVGG</sequence>
<gene>
    <name evidence="3" type="ORF">SPPG_01263</name>
</gene>
<dbReference type="Gene3D" id="3.40.50.1820">
    <property type="entry name" value="alpha/beta hydrolase"/>
    <property type="match status" value="1"/>
</dbReference>
<keyword evidence="4" id="KW-1185">Reference proteome</keyword>
<evidence type="ECO:0000259" key="2">
    <source>
        <dbReference type="Pfam" id="PF12146"/>
    </source>
</evidence>
<dbReference type="AlphaFoldDB" id="A0A0L0HRT8"/>
<dbReference type="Proteomes" id="UP000053201">
    <property type="component" value="Unassembled WGS sequence"/>
</dbReference>
<dbReference type="PANTHER" id="PTHR16138:SF7">
    <property type="entry name" value="PALMITOYL-PROTEIN THIOESTERASE ABHD10, MITOCHONDRIAL"/>
    <property type="match status" value="1"/>
</dbReference>
<dbReference type="GeneID" id="27684939"/>
<dbReference type="InterPro" id="IPR022742">
    <property type="entry name" value="Hydrolase_4"/>
</dbReference>
<dbReference type="OrthoDB" id="408373at2759"/>
<dbReference type="SUPFAM" id="SSF53474">
    <property type="entry name" value="alpha/beta-Hydrolases"/>
    <property type="match status" value="1"/>
</dbReference>
<dbReference type="VEuPathDB" id="FungiDB:SPPG_01263"/>
<organism evidence="3 4">
    <name type="scientific">Spizellomyces punctatus (strain DAOM BR117)</name>
    <dbReference type="NCBI Taxonomy" id="645134"/>
    <lineage>
        <taxon>Eukaryota</taxon>
        <taxon>Fungi</taxon>
        <taxon>Fungi incertae sedis</taxon>
        <taxon>Chytridiomycota</taxon>
        <taxon>Chytridiomycota incertae sedis</taxon>
        <taxon>Chytridiomycetes</taxon>
        <taxon>Spizellomycetales</taxon>
        <taxon>Spizellomycetaceae</taxon>
        <taxon>Spizellomyces</taxon>
    </lineage>
</organism>
<keyword evidence="1" id="KW-0378">Hydrolase</keyword>
<dbReference type="STRING" id="645134.A0A0L0HRT8"/>
<dbReference type="Pfam" id="PF12146">
    <property type="entry name" value="Hydrolase_4"/>
    <property type="match status" value="1"/>
</dbReference>
<dbReference type="InterPro" id="IPR052382">
    <property type="entry name" value="ABHD10_acyl-thioesterase"/>
</dbReference>
<protein>
    <recommendedName>
        <fullName evidence="2">Serine aminopeptidase S33 domain-containing protein</fullName>
    </recommendedName>
</protein>
<dbReference type="eggNOG" id="ENOG502QT21">
    <property type="taxonomic scope" value="Eukaryota"/>
</dbReference>
<name>A0A0L0HRT8_SPIPD</name>
<accession>A0A0L0HRT8</accession>
<proteinExistence type="predicted"/>
<dbReference type="RefSeq" id="XP_016611846.1">
    <property type="nucleotide sequence ID" value="XM_016749588.1"/>
</dbReference>
<dbReference type="OMA" id="TISRWLE"/>
<dbReference type="PANTHER" id="PTHR16138">
    <property type="entry name" value="MYCOPHENOLIC ACID ACYL-GLUCURONIDE ESTERASE, MITOCHONDRIAL"/>
    <property type="match status" value="1"/>
</dbReference>
<dbReference type="EMBL" id="KQ257451">
    <property type="protein sequence ID" value="KND03807.1"/>
    <property type="molecule type" value="Genomic_DNA"/>
</dbReference>
<evidence type="ECO:0000313" key="4">
    <source>
        <dbReference type="Proteomes" id="UP000053201"/>
    </source>
</evidence>
<dbReference type="InParanoid" id="A0A0L0HRT8"/>
<dbReference type="GO" id="GO:0004553">
    <property type="term" value="F:hydrolase activity, hydrolyzing O-glycosyl compounds"/>
    <property type="evidence" value="ECO:0007669"/>
    <property type="project" value="TreeGrafter"/>
</dbReference>